<dbReference type="PANTHER" id="PTHR38733:SF1">
    <property type="entry name" value="TYPE IV METHYL-DIRECTED RESTRICTION ENZYME ECOKMCRBC"/>
    <property type="match status" value="1"/>
</dbReference>
<gene>
    <name evidence="1" type="ORF">GH723_17160</name>
</gene>
<keyword evidence="2" id="KW-1185">Reference proteome</keyword>
<proteinExistence type="predicted"/>
<evidence type="ECO:0000313" key="1">
    <source>
        <dbReference type="EMBL" id="QGG96685.1"/>
    </source>
</evidence>
<organism evidence="1 2">
    <name type="scientific">Actinomarinicola tropica</name>
    <dbReference type="NCBI Taxonomy" id="2789776"/>
    <lineage>
        <taxon>Bacteria</taxon>
        <taxon>Bacillati</taxon>
        <taxon>Actinomycetota</taxon>
        <taxon>Acidimicrobiia</taxon>
        <taxon>Acidimicrobiales</taxon>
        <taxon>Iamiaceae</taxon>
        <taxon>Actinomarinicola</taxon>
    </lineage>
</organism>
<dbReference type="PANTHER" id="PTHR38733">
    <property type="entry name" value="PROTEIN MCRC"/>
    <property type="match status" value="1"/>
</dbReference>
<dbReference type="AlphaFoldDB" id="A0A5Q2RTZ4"/>
<accession>A0A5Q2RTZ4</accession>
<evidence type="ECO:0008006" key="3">
    <source>
        <dbReference type="Google" id="ProtNLM"/>
    </source>
</evidence>
<protein>
    <recommendedName>
        <fullName evidence="3">Restriction endonuclease</fullName>
    </recommendedName>
</protein>
<dbReference type="InterPro" id="IPR019292">
    <property type="entry name" value="McrC"/>
</dbReference>
<name>A0A5Q2RTZ4_9ACTN</name>
<dbReference type="EMBL" id="CP045851">
    <property type="protein sequence ID" value="QGG96685.1"/>
    <property type="molecule type" value="Genomic_DNA"/>
</dbReference>
<evidence type="ECO:0000313" key="2">
    <source>
        <dbReference type="Proteomes" id="UP000334019"/>
    </source>
</evidence>
<dbReference type="KEGG" id="atq:GH723_17160"/>
<reference evidence="1 2" key="1">
    <citation type="submission" date="2019-11" db="EMBL/GenBank/DDBJ databases">
        <authorList>
            <person name="He Y."/>
        </authorList>
    </citation>
    <scope>NUCLEOTIDE SEQUENCE [LARGE SCALE GENOMIC DNA]</scope>
    <source>
        <strain evidence="1 2">SCSIO 58843</strain>
    </source>
</reference>
<sequence>MRRIQVTEGVPFSVEPALRVKVRGATDRLSAQLRPRLRLLREEPGQLILQNVIGSIRLNDSTILEVAPKVDGKADWVSAVLDLLIGLDRIDVAGERLAGLAPKRPELLEVLASVYAARLQRAIGRDGPLLLLDRRHAELGLLKGKLKTSNYLIQAPRRPHRFPVSYDELSADNDYSRALVAVARLLASITSSPQVRTSLVESAAALRPGFAEQIAVDPSAARKPFPPQWAVYRPAWSIAVAILTQTSLLRATGQHHGVEIAIEPWPLLERLLERALDQASVISSVAGTPLHREPKHSTPLLIAPSVGVTARSVEPDGRLTSSGSTIATFEAKYSPRVAGSEWPSREHVFQALTTAAACHSPLAVLVFPEDFEPCWWDVQGFAGFPSQLTAIGLGLFSYRRGAGDRTRGERIVSLLAGRTAASSGVQNAG</sequence>
<dbReference type="Proteomes" id="UP000334019">
    <property type="component" value="Chromosome"/>
</dbReference>
<dbReference type="Pfam" id="PF10117">
    <property type="entry name" value="McrBC"/>
    <property type="match status" value="1"/>
</dbReference>